<dbReference type="Proteomes" id="UP000247569">
    <property type="component" value="Unassembled WGS sequence"/>
</dbReference>
<accession>A0A318JZF1</accession>
<dbReference type="EMBL" id="QJKF01000009">
    <property type="protein sequence ID" value="PXX61038.1"/>
    <property type="molecule type" value="Genomic_DNA"/>
</dbReference>
<name>A0A318JZF1_9NOCA</name>
<evidence type="ECO:0000313" key="2">
    <source>
        <dbReference type="EMBL" id="PXX61038.1"/>
    </source>
</evidence>
<proteinExistence type="predicted"/>
<feature type="chain" id="PRO_5016242898" evidence="1">
    <location>
        <begin position="34"/>
        <end position="92"/>
    </location>
</feature>
<evidence type="ECO:0000313" key="3">
    <source>
        <dbReference type="Proteomes" id="UP000247569"/>
    </source>
</evidence>
<gene>
    <name evidence="2" type="ORF">DFR70_109229</name>
</gene>
<keyword evidence="1" id="KW-0732">Signal</keyword>
<dbReference type="RefSeq" id="WP_040740822.1">
    <property type="nucleotide sequence ID" value="NZ_QJKF01000009.1"/>
</dbReference>
<organism evidence="2 3">
    <name type="scientific">Nocardia tenerifensis</name>
    <dbReference type="NCBI Taxonomy" id="228006"/>
    <lineage>
        <taxon>Bacteria</taxon>
        <taxon>Bacillati</taxon>
        <taxon>Actinomycetota</taxon>
        <taxon>Actinomycetes</taxon>
        <taxon>Mycobacteriales</taxon>
        <taxon>Nocardiaceae</taxon>
        <taxon>Nocardia</taxon>
    </lineage>
</organism>
<feature type="signal peptide" evidence="1">
    <location>
        <begin position="1"/>
        <end position="33"/>
    </location>
</feature>
<comment type="caution">
    <text evidence="2">The sequence shown here is derived from an EMBL/GenBank/DDBJ whole genome shotgun (WGS) entry which is preliminary data.</text>
</comment>
<reference evidence="2 3" key="1">
    <citation type="submission" date="2018-05" db="EMBL/GenBank/DDBJ databases">
        <title>Genomic Encyclopedia of Type Strains, Phase IV (KMG-IV): sequencing the most valuable type-strain genomes for metagenomic binning, comparative biology and taxonomic classification.</title>
        <authorList>
            <person name="Goeker M."/>
        </authorList>
    </citation>
    <scope>NUCLEOTIDE SEQUENCE [LARGE SCALE GENOMIC DNA]</scope>
    <source>
        <strain evidence="2 3">DSM 44704</strain>
    </source>
</reference>
<evidence type="ECO:0000256" key="1">
    <source>
        <dbReference type="SAM" id="SignalP"/>
    </source>
</evidence>
<protein>
    <submittedName>
        <fullName evidence="2">Uncharacterized protein</fullName>
    </submittedName>
</protein>
<sequence>MTPLSAFREWPRSLRTFVAAAAVAPCIVAALHAAPEGDTHGSISAPPVRKPLCAQGALSCSPVLYRPVEGPGAEASAAVKGVFTKKVAHIEA</sequence>
<dbReference type="AlphaFoldDB" id="A0A318JZF1"/>
<keyword evidence="3" id="KW-1185">Reference proteome</keyword>